<dbReference type="Proteomes" id="UP001359559">
    <property type="component" value="Unassembled WGS sequence"/>
</dbReference>
<keyword evidence="4" id="KW-1185">Reference proteome</keyword>
<proteinExistence type="predicted"/>
<evidence type="ECO:0000313" key="3">
    <source>
        <dbReference type="EMBL" id="KAK7311770.1"/>
    </source>
</evidence>
<keyword evidence="1" id="KW-0812">Transmembrane</keyword>
<dbReference type="EMBL" id="JAYKXN010000002">
    <property type="protein sequence ID" value="KAK7311770.1"/>
    <property type="molecule type" value="Genomic_DNA"/>
</dbReference>
<organism evidence="3 4">
    <name type="scientific">Clitoria ternatea</name>
    <name type="common">Butterfly pea</name>
    <dbReference type="NCBI Taxonomy" id="43366"/>
    <lineage>
        <taxon>Eukaryota</taxon>
        <taxon>Viridiplantae</taxon>
        <taxon>Streptophyta</taxon>
        <taxon>Embryophyta</taxon>
        <taxon>Tracheophyta</taxon>
        <taxon>Spermatophyta</taxon>
        <taxon>Magnoliopsida</taxon>
        <taxon>eudicotyledons</taxon>
        <taxon>Gunneridae</taxon>
        <taxon>Pentapetalae</taxon>
        <taxon>rosids</taxon>
        <taxon>fabids</taxon>
        <taxon>Fabales</taxon>
        <taxon>Fabaceae</taxon>
        <taxon>Papilionoideae</taxon>
        <taxon>50 kb inversion clade</taxon>
        <taxon>NPAAA clade</taxon>
        <taxon>indigoferoid/millettioid clade</taxon>
        <taxon>Phaseoleae</taxon>
        <taxon>Clitoria</taxon>
    </lineage>
</organism>
<comment type="caution">
    <text evidence="3">The sequence shown here is derived from an EMBL/GenBank/DDBJ whole genome shotgun (WGS) entry which is preliminary data.</text>
</comment>
<keyword evidence="2" id="KW-0732">Signal</keyword>
<reference evidence="3 4" key="1">
    <citation type="submission" date="2024-01" db="EMBL/GenBank/DDBJ databases">
        <title>The genomes of 5 underutilized Papilionoideae crops provide insights into root nodulation and disease resistance.</title>
        <authorList>
            <person name="Yuan L."/>
        </authorList>
    </citation>
    <scope>NUCLEOTIDE SEQUENCE [LARGE SCALE GENOMIC DNA]</scope>
    <source>
        <strain evidence="3">LY-2023</strain>
        <tissue evidence="3">Leaf</tissue>
    </source>
</reference>
<dbReference type="AlphaFoldDB" id="A0AAN9K5R1"/>
<accession>A0AAN9K5R1</accession>
<feature type="chain" id="PRO_5043038712" evidence="2">
    <location>
        <begin position="23"/>
        <end position="117"/>
    </location>
</feature>
<sequence length="117" mass="13855">MISMYSLFFWIGLCPCFTSMKCRHCIKAPFINCWKFMPLYISMNDKAGDDSKMGFNIVHMLIQFYFVFIPIFVYSHMVLLHILAKFPVGSDQMCQKHFWLLDSVIRKERVHTLSRAT</sequence>
<gene>
    <name evidence="3" type="ORF">RJT34_10113</name>
</gene>
<keyword evidence="1" id="KW-0472">Membrane</keyword>
<feature type="signal peptide" evidence="2">
    <location>
        <begin position="1"/>
        <end position="22"/>
    </location>
</feature>
<name>A0AAN9K5R1_CLITE</name>
<feature type="transmembrane region" description="Helical" evidence="1">
    <location>
        <begin position="62"/>
        <end position="83"/>
    </location>
</feature>
<keyword evidence="1" id="KW-1133">Transmembrane helix</keyword>
<evidence type="ECO:0000256" key="1">
    <source>
        <dbReference type="SAM" id="Phobius"/>
    </source>
</evidence>
<evidence type="ECO:0000256" key="2">
    <source>
        <dbReference type="SAM" id="SignalP"/>
    </source>
</evidence>
<evidence type="ECO:0000313" key="4">
    <source>
        <dbReference type="Proteomes" id="UP001359559"/>
    </source>
</evidence>
<protein>
    <submittedName>
        <fullName evidence="3">Uncharacterized protein</fullName>
    </submittedName>
</protein>